<feature type="transmembrane region" description="Helical" evidence="6">
    <location>
        <begin position="780"/>
        <end position="802"/>
    </location>
</feature>
<feature type="transmembrane region" description="Helical" evidence="6">
    <location>
        <begin position="693"/>
        <end position="713"/>
    </location>
</feature>
<dbReference type="EMBL" id="FQWQ01000007">
    <property type="protein sequence ID" value="SHI03362.1"/>
    <property type="molecule type" value="Genomic_DNA"/>
</dbReference>
<sequence>MLLNYFKIVYRNLQRNKLYAIINIVGLSIGLAVCVIIMQYVEFEKSFDRFHAKSKEIYRIILAMPRDDGSLQKGAANYAPTAPALKNDFPEIVDIVRITPEYGRTVFNIDDKTFEESKVYYADSTLFSVFDFKLIDGDPRTALAEPGSVVMSLTSAEKYFGPRSAWKESPVNQLVRMNNKELLKISGIMEDIPANSHLQLNVILSFTTFLRHNDPSKEWGWDDFYTYIALNPQADYKAFEAKLPAFIRKYKGSEAKELMLLQPLEDIHLHSDVGYELEPNGSYQTVYFLSVIAFIILVIAWVNYVNLATARSERRGKEVGIRKVSGANRKEIVLQMLLESFCMNLIAMALTLAAVYLTLPAVGKMLDKPLEFSLMNDTRFITTVVMLYIGGSLLAGIYPALVLSSFQPMQVLKGASQGIAKGKTILRQALVVLQFVMSAGLVTCTILIHYQLKYVKTQDLGFHYQDILFINSPSTIDDASEFLNSYDYFKKQLLGFPEIAKVSISSALPAKSYNDMDMRGPIKMVGQSEDAGTSFAVYRVDKDFFDVMGIKMIAGKNFTNEASRAQLIGDSTEHFVLVNRKGAALLGYANPADIVGKQMSLDGNPREVMGVFENYHHKSLRNAIEPMIVRNRIASMLYISIRLADNSHLDINTVIGKIRRTWNEVYRESPFIYSFLDQHVEAQYKDDDRFNKIFTLFSVFSVAIACLGLFGLVSYSVSVRIKEIGIRKVLGASMGNIVTLFFNDYLKLLGISFIIGIPLSVYVIDLWLQNFAYRAPLQWWLFFIPALIVTVLAFCTIIGQVVKAAMSDPSKTLKAE</sequence>
<keyword evidence="4 6" id="KW-1133">Transmembrane helix</keyword>
<feature type="domain" description="ABC3 transporter permease C-terminal" evidence="7">
    <location>
        <begin position="696"/>
        <end position="804"/>
    </location>
</feature>
<feature type="domain" description="MacB-like periplasmic core" evidence="8">
    <location>
        <begin position="21"/>
        <end position="244"/>
    </location>
</feature>
<evidence type="ECO:0000256" key="3">
    <source>
        <dbReference type="ARBA" id="ARBA00022692"/>
    </source>
</evidence>
<feature type="transmembrane region" description="Helical" evidence="6">
    <location>
        <begin position="379"/>
        <end position="404"/>
    </location>
</feature>
<dbReference type="InterPro" id="IPR003838">
    <property type="entry name" value="ABC3_permease_C"/>
</dbReference>
<evidence type="ECO:0000313" key="9">
    <source>
        <dbReference type="EMBL" id="SHI03362.1"/>
    </source>
</evidence>
<evidence type="ECO:0000256" key="1">
    <source>
        <dbReference type="ARBA" id="ARBA00004651"/>
    </source>
</evidence>
<dbReference type="Pfam" id="PF12704">
    <property type="entry name" value="MacB_PCD"/>
    <property type="match status" value="1"/>
</dbReference>
<reference evidence="9 10" key="1">
    <citation type="submission" date="2016-11" db="EMBL/GenBank/DDBJ databases">
        <authorList>
            <person name="Jaros S."/>
            <person name="Januszkiewicz K."/>
            <person name="Wedrychowicz H."/>
        </authorList>
    </citation>
    <scope>NUCLEOTIDE SEQUENCE [LARGE SCALE GENOMIC DNA]</scope>
    <source>
        <strain evidence="9 10">DSM 24574</strain>
    </source>
</reference>
<dbReference type="GO" id="GO:0022857">
    <property type="term" value="F:transmembrane transporter activity"/>
    <property type="evidence" value="ECO:0007669"/>
    <property type="project" value="TreeGrafter"/>
</dbReference>
<evidence type="ECO:0000313" key="10">
    <source>
        <dbReference type="Proteomes" id="UP000184212"/>
    </source>
</evidence>
<organism evidence="9 10">
    <name type="scientific">Chryseolinea serpens</name>
    <dbReference type="NCBI Taxonomy" id="947013"/>
    <lineage>
        <taxon>Bacteria</taxon>
        <taxon>Pseudomonadati</taxon>
        <taxon>Bacteroidota</taxon>
        <taxon>Cytophagia</taxon>
        <taxon>Cytophagales</taxon>
        <taxon>Fulvivirgaceae</taxon>
        <taxon>Chryseolinea</taxon>
    </lineage>
</organism>
<feature type="transmembrane region" description="Helical" evidence="6">
    <location>
        <begin position="748"/>
        <end position="768"/>
    </location>
</feature>
<feature type="domain" description="ABC3 transporter permease C-terminal" evidence="7">
    <location>
        <begin position="291"/>
        <end position="408"/>
    </location>
</feature>
<keyword evidence="2" id="KW-1003">Cell membrane</keyword>
<accession>A0A1M5XUG2</accession>
<proteinExistence type="predicted"/>
<gene>
    <name evidence="9" type="ORF">SAMN04488109_6883</name>
</gene>
<evidence type="ECO:0000259" key="8">
    <source>
        <dbReference type="Pfam" id="PF12704"/>
    </source>
</evidence>
<name>A0A1M5XUG2_9BACT</name>
<evidence type="ECO:0000259" key="7">
    <source>
        <dbReference type="Pfam" id="PF02687"/>
    </source>
</evidence>
<feature type="transmembrane region" description="Helical" evidence="6">
    <location>
        <begin position="332"/>
        <end position="359"/>
    </location>
</feature>
<dbReference type="AlphaFoldDB" id="A0A1M5XUG2"/>
<evidence type="ECO:0000256" key="5">
    <source>
        <dbReference type="ARBA" id="ARBA00023136"/>
    </source>
</evidence>
<evidence type="ECO:0000256" key="4">
    <source>
        <dbReference type="ARBA" id="ARBA00022989"/>
    </source>
</evidence>
<feature type="transmembrane region" description="Helical" evidence="6">
    <location>
        <begin position="20"/>
        <end position="41"/>
    </location>
</feature>
<dbReference type="Proteomes" id="UP000184212">
    <property type="component" value="Unassembled WGS sequence"/>
</dbReference>
<protein>
    <submittedName>
        <fullName evidence="9">Putative ABC transport system permease protein</fullName>
    </submittedName>
</protein>
<dbReference type="InterPro" id="IPR050250">
    <property type="entry name" value="Macrolide_Exporter_MacB"/>
</dbReference>
<comment type="subcellular location">
    <subcellularLocation>
        <location evidence="1">Cell membrane</location>
        <topology evidence="1">Multi-pass membrane protein</topology>
    </subcellularLocation>
</comment>
<dbReference type="InterPro" id="IPR025857">
    <property type="entry name" value="MacB_PCD"/>
</dbReference>
<keyword evidence="5 6" id="KW-0472">Membrane</keyword>
<evidence type="ECO:0000256" key="2">
    <source>
        <dbReference type="ARBA" id="ARBA00022475"/>
    </source>
</evidence>
<keyword evidence="3 6" id="KW-0812">Transmembrane</keyword>
<dbReference type="Pfam" id="PF02687">
    <property type="entry name" value="FtsX"/>
    <property type="match status" value="2"/>
</dbReference>
<feature type="transmembrane region" description="Helical" evidence="6">
    <location>
        <begin position="425"/>
        <end position="450"/>
    </location>
</feature>
<dbReference type="PANTHER" id="PTHR30572:SF18">
    <property type="entry name" value="ABC-TYPE MACROLIDE FAMILY EXPORT SYSTEM PERMEASE COMPONENT 2"/>
    <property type="match status" value="1"/>
</dbReference>
<keyword evidence="10" id="KW-1185">Reference proteome</keyword>
<dbReference type="OrthoDB" id="5933722at2"/>
<dbReference type="GO" id="GO:0005886">
    <property type="term" value="C:plasma membrane"/>
    <property type="evidence" value="ECO:0007669"/>
    <property type="project" value="UniProtKB-SubCell"/>
</dbReference>
<dbReference type="STRING" id="947013.SAMN04488109_6883"/>
<dbReference type="PANTHER" id="PTHR30572">
    <property type="entry name" value="MEMBRANE COMPONENT OF TRANSPORTER-RELATED"/>
    <property type="match status" value="1"/>
</dbReference>
<evidence type="ECO:0000256" key="6">
    <source>
        <dbReference type="SAM" id="Phobius"/>
    </source>
</evidence>
<dbReference type="RefSeq" id="WP_073143603.1">
    <property type="nucleotide sequence ID" value="NZ_FQWQ01000007.1"/>
</dbReference>
<feature type="transmembrane region" description="Helical" evidence="6">
    <location>
        <begin position="286"/>
        <end position="307"/>
    </location>
</feature>